<feature type="compositionally biased region" description="Low complexity" evidence="1">
    <location>
        <begin position="115"/>
        <end position="130"/>
    </location>
</feature>
<proteinExistence type="predicted"/>
<accession>A0A0E0QV34</accession>
<evidence type="ECO:0000313" key="2">
    <source>
        <dbReference type="EnsemblPlants" id="ORUFI09G21190.1"/>
    </source>
</evidence>
<feature type="compositionally biased region" description="Gly residues" evidence="1">
    <location>
        <begin position="90"/>
        <end position="102"/>
    </location>
</feature>
<dbReference type="EnsemblPlants" id="ORUFI09G21190.1">
    <property type="protein sequence ID" value="ORUFI09G21190.1"/>
    <property type="gene ID" value="ORUFI09G21190"/>
</dbReference>
<evidence type="ECO:0000256" key="1">
    <source>
        <dbReference type="SAM" id="MobiDB-lite"/>
    </source>
</evidence>
<organism evidence="2 3">
    <name type="scientific">Oryza rufipogon</name>
    <name type="common">Brownbeard rice</name>
    <name type="synonym">Asian wild rice</name>
    <dbReference type="NCBI Taxonomy" id="4529"/>
    <lineage>
        <taxon>Eukaryota</taxon>
        <taxon>Viridiplantae</taxon>
        <taxon>Streptophyta</taxon>
        <taxon>Embryophyta</taxon>
        <taxon>Tracheophyta</taxon>
        <taxon>Spermatophyta</taxon>
        <taxon>Magnoliopsida</taxon>
        <taxon>Liliopsida</taxon>
        <taxon>Poales</taxon>
        <taxon>Poaceae</taxon>
        <taxon>BOP clade</taxon>
        <taxon>Oryzoideae</taxon>
        <taxon>Oryzeae</taxon>
        <taxon>Oryzinae</taxon>
        <taxon>Oryza</taxon>
    </lineage>
</organism>
<dbReference type="Gramene" id="ORUFI09G21190.1">
    <property type="protein sequence ID" value="ORUFI09G21190.1"/>
    <property type="gene ID" value="ORUFI09G21190"/>
</dbReference>
<evidence type="ECO:0000313" key="3">
    <source>
        <dbReference type="Proteomes" id="UP000008022"/>
    </source>
</evidence>
<reference evidence="2" key="2">
    <citation type="submission" date="2015-06" db="UniProtKB">
        <authorList>
            <consortium name="EnsemblPlants"/>
        </authorList>
    </citation>
    <scope>IDENTIFICATION</scope>
</reference>
<feature type="region of interest" description="Disordered" evidence="1">
    <location>
        <begin position="34"/>
        <end position="130"/>
    </location>
</feature>
<reference evidence="3" key="1">
    <citation type="submission" date="2013-06" db="EMBL/GenBank/DDBJ databases">
        <authorList>
            <person name="Zhao Q."/>
        </authorList>
    </citation>
    <scope>NUCLEOTIDE SEQUENCE</scope>
    <source>
        <strain evidence="3">cv. W1943</strain>
    </source>
</reference>
<keyword evidence="3" id="KW-1185">Reference proteome</keyword>
<sequence>MDDDSGVVLALPVPLPVGAIFLSRNAPARCLSALPAGRSPRYQFPKSSSSSSSSGEAENPRSSTTPMAPRILCRDAGLDDDSEDDLPAGFLGGGGGGGGGAVAGPWRSSRPKRQPSPSMSPAASRANTSR</sequence>
<dbReference type="AlphaFoldDB" id="A0A0E0QV34"/>
<protein>
    <submittedName>
        <fullName evidence="2">Uncharacterized protein</fullName>
    </submittedName>
</protein>
<dbReference type="Proteomes" id="UP000008022">
    <property type="component" value="Unassembled WGS sequence"/>
</dbReference>
<name>A0A0E0QV34_ORYRU</name>
<dbReference type="HOGENOM" id="CLU_1941555_0_0_1"/>